<dbReference type="CDD" id="cd00093">
    <property type="entry name" value="HTH_XRE"/>
    <property type="match status" value="1"/>
</dbReference>
<reference evidence="5" key="2">
    <citation type="journal article" date="2019" name="Int. J. Syst. Evol. Microbiol.">
        <title>The Global Catalogue of Microorganisms (GCM) 10K type strain sequencing project: providing services to taxonomists for standard genome sequencing and annotation.</title>
        <authorList>
            <consortium name="The Broad Institute Genomics Platform"/>
            <consortium name="The Broad Institute Genome Sequencing Center for Infectious Disease"/>
            <person name="Wu L."/>
            <person name="Ma J."/>
        </authorList>
    </citation>
    <scope>NUCLEOTIDE SEQUENCE [LARGE SCALE GENOMIC DNA]</scope>
    <source>
        <strain evidence="5">NBRC 107710</strain>
    </source>
</reference>
<evidence type="ECO:0000313" key="2">
    <source>
        <dbReference type="EMBL" id="GLS42693.1"/>
    </source>
</evidence>
<accession>A0A7W6AQE3</accession>
<protein>
    <submittedName>
        <fullName evidence="3">HTH-type transcriptional regulator/antitoxin HipB</fullName>
    </submittedName>
</protein>
<dbReference type="EMBL" id="JACIDN010000006">
    <property type="protein sequence ID" value="MBB3903947.1"/>
    <property type="molecule type" value="Genomic_DNA"/>
</dbReference>
<dbReference type="AlphaFoldDB" id="A0A7W6AQE3"/>
<evidence type="ECO:0000259" key="1">
    <source>
        <dbReference type="PROSITE" id="PS50943"/>
    </source>
</evidence>
<evidence type="ECO:0000313" key="3">
    <source>
        <dbReference type="EMBL" id="MBB3903947.1"/>
    </source>
</evidence>
<keyword evidence="5" id="KW-1185">Reference proteome</keyword>
<gene>
    <name evidence="2" type="ORF">GCM10007884_06780</name>
    <name evidence="3" type="ORF">GGR33_003461</name>
</gene>
<dbReference type="Gene3D" id="1.10.260.40">
    <property type="entry name" value="lambda repressor-like DNA-binding domains"/>
    <property type="match status" value="1"/>
</dbReference>
<organism evidence="3 4">
    <name type="scientific">Methylobacterium brachythecii</name>
    <dbReference type="NCBI Taxonomy" id="1176177"/>
    <lineage>
        <taxon>Bacteria</taxon>
        <taxon>Pseudomonadati</taxon>
        <taxon>Pseudomonadota</taxon>
        <taxon>Alphaproteobacteria</taxon>
        <taxon>Hyphomicrobiales</taxon>
        <taxon>Methylobacteriaceae</taxon>
        <taxon>Methylobacterium</taxon>
    </lineage>
</organism>
<dbReference type="Proteomes" id="UP001156881">
    <property type="component" value="Unassembled WGS sequence"/>
</dbReference>
<dbReference type="PROSITE" id="PS50943">
    <property type="entry name" value="HTH_CROC1"/>
    <property type="match status" value="1"/>
</dbReference>
<dbReference type="RefSeq" id="WP_183507354.1">
    <property type="nucleotide sequence ID" value="NZ_BSPG01000002.1"/>
</dbReference>
<sequence>MPKTLYSGRHKVLVECLVAYRKRAGMTQTELAKRLGLFQSKIAVMEAGGRRIDLIELLTIADILEFDIDELIGKVRAAAD</sequence>
<dbReference type="GO" id="GO:0003677">
    <property type="term" value="F:DNA binding"/>
    <property type="evidence" value="ECO:0007669"/>
    <property type="project" value="InterPro"/>
</dbReference>
<name>A0A7W6AQE3_9HYPH</name>
<dbReference type="EMBL" id="BSPG01000002">
    <property type="protein sequence ID" value="GLS42693.1"/>
    <property type="molecule type" value="Genomic_DNA"/>
</dbReference>
<reference evidence="2" key="4">
    <citation type="submission" date="2023-01" db="EMBL/GenBank/DDBJ databases">
        <title>Draft genome sequence of Methylobacterium brachythecii strain NBRC 107710.</title>
        <authorList>
            <person name="Sun Q."/>
            <person name="Mori K."/>
        </authorList>
    </citation>
    <scope>NUCLEOTIDE SEQUENCE</scope>
    <source>
        <strain evidence="2">NBRC 107710</strain>
    </source>
</reference>
<dbReference type="SUPFAM" id="SSF47413">
    <property type="entry name" value="lambda repressor-like DNA-binding domains"/>
    <property type="match status" value="1"/>
</dbReference>
<evidence type="ECO:0000313" key="5">
    <source>
        <dbReference type="Proteomes" id="UP001156881"/>
    </source>
</evidence>
<evidence type="ECO:0000313" key="4">
    <source>
        <dbReference type="Proteomes" id="UP000517759"/>
    </source>
</evidence>
<dbReference type="InterPro" id="IPR001387">
    <property type="entry name" value="Cro/C1-type_HTH"/>
</dbReference>
<proteinExistence type="predicted"/>
<dbReference type="SMART" id="SM00530">
    <property type="entry name" value="HTH_XRE"/>
    <property type="match status" value="1"/>
</dbReference>
<reference evidence="2" key="1">
    <citation type="journal article" date="2014" name="Int. J. Syst. Evol. Microbiol.">
        <title>Complete genome of a new Firmicutes species belonging to the dominant human colonic microbiota ('Ruminococcus bicirculans') reveals two chromosomes and a selective capacity to utilize plant glucans.</title>
        <authorList>
            <consortium name="NISC Comparative Sequencing Program"/>
            <person name="Wegmann U."/>
            <person name="Louis P."/>
            <person name="Goesmann A."/>
            <person name="Henrissat B."/>
            <person name="Duncan S.H."/>
            <person name="Flint H.J."/>
        </authorList>
    </citation>
    <scope>NUCLEOTIDE SEQUENCE</scope>
    <source>
        <strain evidence="2">NBRC 107710</strain>
    </source>
</reference>
<dbReference type="Proteomes" id="UP000517759">
    <property type="component" value="Unassembled WGS sequence"/>
</dbReference>
<comment type="caution">
    <text evidence="3">The sequence shown here is derived from an EMBL/GenBank/DDBJ whole genome shotgun (WGS) entry which is preliminary data.</text>
</comment>
<dbReference type="InterPro" id="IPR010982">
    <property type="entry name" value="Lambda_DNA-bd_dom_sf"/>
</dbReference>
<dbReference type="Pfam" id="PF01381">
    <property type="entry name" value="HTH_3"/>
    <property type="match status" value="1"/>
</dbReference>
<reference evidence="3 4" key="3">
    <citation type="submission" date="2020-08" db="EMBL/GenBank/DDBJ databases">
        <title>Genomic Encyclopedia of Type Strains, Phase IV (KMG-IV): sequencing the most valuable type-strain genomes for metagenomic binning, comparative biology and taxonomic classification.</title>
        <authorList>
            <person name="Goeker M."/>
        </authorList>
    </citation>
    <scope>NUCLEOTIDE SEQUENCE [LARGE SCALE GENOMIC DNA]</scope>
    <source>
        <strain evidence="3 4">DSM 24105</strain>
    </source>
</reference>
<feature type="domain" description="HTH cro/C1-type" evidence="1">
    <location>
        <begin position="17"/>
        <end position="71"/>
    </location>
</feature>